<name>A0AC60QPT9_IXOPE</name>
<keyword evidence="2" id="KW-1185">Reference proteome</keyword>
<gene>
    <name evidence="1" type="ORF">HPB47_016918</name>
</gene>
<proteinExistence type="predicted"/>
<dbReference type="EMBL" id="JABSTQ010005707">
    <property type="protein sequence ID" value="KAG0438689.1"/>
    <property type="molecule type" value="Genomic_DNA"/>
</dbReference>
<accession>A0AC60QPT9</accession>
<comment type="caution">
    <text evidence="1">The sequence shown here is derived from an EMBL/GenBank/DDBJ whole genome shotgun (WGS) entry which is preliminary data.</text>
</comment>
<evidence type="ECO:0000313" key="1">
    <source>
        <dbReference type="EMBL" id="KAG0438689.1"/>
    </source>
</evidence>
<evidence type="ECO:0000313" key="2">
    <source>
        <dbReference type="Proteomes" id="UP000805193"/>
    </source>
</evidence>
<protein>
    <submittedName>
        <fullName evidence="1">Uncharacterized protein</fullName>
    </submittedName>
</protein>
<organism evidence="1 2">
    <name type="scientific">Ixodes persulcatus</name>
    <name type="common">Taiga tick</name>
    <dbReference type="NCBI Taxonomy" id="34615"/>
    <lineage>
        <taxon>Eukaryota</taxon>
        <taxon>Metazoa</taxon>
        <taxon>Ecdysozoa</taxon>
        <taxon>Arthropoda</taxon>
        <taxon>Chelicerata</taxon>
        <taxon>Arachnida</taxon>
        <taxon>Acari</taxon>
        <taxon>Parasitiformes</taxon>
        <taxon>Ixodida</taxon>
        <taxon>Ixodoidea</taxon>
        <taxon>Ixodidae</taxon>
        <taxon>Ixodinae</taxon>
        <taxon>Ixodes</taxon>
    </lineage>
</organism>
<sequence>MRVITGLPKFTPIAQLEKAAQVNKVREIADEMELGQLKRLSRSDHGRVILQKLEKTTDLETTTIAEHPPPPWETEDVSTSHDSLLAPQEQDERPDIPPDPGEKKREERLARKLRLISLLPPDSYPILPEYNRWEEVSIRRLQTNTAITPIWQAIFYKPTDPNDPGIDPNYEYCGVPVTCFHLILHELGLGISAEKTTALFQAPILRTFRPVLHIEGAPIKSEKTATYLGLMLDARVSWRPAVDAVLQKMRTRTNTLRALGGTTWGTSQAMMLAMYKGLVVSCPTYALPLVTLNSTQQEILERAQKVALRICLGTPRSASSHKTLVEAGVATICATLQKRTLGHLIRMENGRSTGSLIMKIAQRTESGLGRALCQLGDIAATAAALADLPPLQERPQPMDVDLHIPGLRSRRTATTVTLRTLALSHIEDQYHGWARAHGRLSTFHRRVISGRGGLRGGWRWTKRAPYTPCNQHHDRTSSDPARPRGRSERQHQGRQVGNLVRLTSRALHAR</sequence>
<dbReference type="Proteomes" id="UP000805193">
    <property type="component" value="Unassembled WGS sequence"/>
</dbReference>
<reference evidence="1 2" key="1">
    <citation type="journal article" date="2020" name="Cell">
        <title>Large-Scale Comparative Analyses of Tick Genomes Elucidate Their Genetic Diversity and Vector Capacities.</title>
        <authorList>
            <consortium name="Tick Genome and Microbiome Consortium (TIGMIC)"/>
            <person name="Jia N."/>
            <person name="Wang J."/>
            <person name="Shi W."/>
            <person name="Du L."/>
            <person name="Sun Y."/>
            <person name="Zhan W."/>
            <person name="Jiang J.F."/>
            <person name="Wang Q."/>
            <person name="Zhang B."/>
            <person name="Ji P."/>
            <person name="Bell-Sakyi L."/>
            <person name="Cui X.M."/>
            <person name="Yuan T.T."/>
            <person name="Jiang B.G."/>
            <person name="Yang W.F."/>
            <person name="Lam T.T."/>
            <person name="Chang Q.C."/>
            <person name="Ding S.J."/>
            <person name="Wang X.J."/>
            <person name="Zhu J.G."/>
            <person name="Ruan X.D."/>
            <person name="Zhao L."/>
            <person name="Wei J.T."/>
            <person name="Ye R.Z."/>
            <person name="Que T.C."/>
            <person name="Du C.H."/>
            <person name="Zhou Y.H."/>
            <person name="Cheng J.X."/>
            <person name="Dai P.F."/>
            <person name="Guo W.B."/>
            <person name="Han X.H."/>
            <person name="Huang E.J."/>
            <person name="Li L.F."/>
            <person name="Wei W."/>
            <person name="Gao Y.C."/>
            <person name="Liu J.Z."/>
            <person name="Shao H.Z."/>
            <person name="Wang X."/>
            <person name="Wang C.C."/>
            <person name="Yang T.C."/>
            <person name="Huo Q.B."/>
            <person name="Li W."/>
            <person name="Chen H.Y."/>
            <person name="Chen S.E."/>
            <person name="Zhou L.G."/>
            <person name="Ni X.B."/>
            <person name="Tian J.H."/>
            <person name="Sheng Y."/>
            <person name="Liu T."/>
            <person name="Pan Y.S."/>
            <person name="Xia L.Y."/>
            <person name="Li J."/>
            <person name="Zhao F."/>
            <person name="Cao W.C."/>
        </authorList>
    </citation>
    <scope>NUCLEOTIDE SEQUENCE [LARGE SCALE GENOMIC DNA]</scope>
    <source>
        <strain evidence="1">Iper-2018</strain>
    </source>
</reference>